<dbReference type="AlphaFoldDB" id="A0A1Z5K2G0"/>
<feature type="region of interest" description="Disordered" evidence="1">
    <location>
        <begin position="205"/>
        <end position="251"/>
    </location>
</feature>
<keyword evidence="3" id="KW-1185">Reference proteome</keyword>
<evidence type="ECO:0000313" key="2">
    <source>
        <dbReference type="EMBL" id="GAX20450.1"/>
    </source>
</evidence>
<feature type="region of interest" description="Disordered" evidence="1">
    <location>
        <begin position="118"/>
        <end position="173"/>
    </location>
</feature>
<gene>
    <name evidence="2" type="ORF">FisN_22Hh016</name>
</gene>
<dbReference type="InParanoid" id="A0A1Z5K2G0"/>
<accession>A0A1Z5K2G0</accession>
<evidence type="ECO:0000256" key="1">
    <source>
        <dbReference type="SAM" id="MobiDB-lite"/>
    </source>
</evidence>
<dbReference type="EMBL" id="BDSP01000148">
    <property type="protein sequence ID" value="GAX20450.1"/>
    <property type="molecule type" value="Genomic_DNA"/>
</dbReference>
<feature type="region of interest" description="Disordered" evidence="1">
    <location>
        <begin position="42"/>
        <end position="65"/>
    </location>
</feature>
<comment type="caution">
    <text evidence="2">The sequence shown here is derived from an EMBL/GenBank/DDBJ whole genome shotgun (WGS) entry which is preliminary data.</text>
</comment>
<organism evidence="2 3">
    <name type="scientific">Fistulifera solaris</name>
    <name type="common">Oleaginous diatom</name>
    <dbReference type="NCBI Taxonomy" id="1519565"/>
    <lineage>
        <taxon>Eukaryota</taxon>
        <taxon>Sar</taxon>
        <taxon>Stramenopiles</taxon>
        <taxon>Ochrophyta</taxon>
        <taxon>Bacillariophyta</taxon>
        <taxon>Bacillariophyceae</taxon>
        <taxon>Bacillariophycidae</taxon>
        <taxon>Naviculales</taxon>
        <taxon>Naviculaceae</taxon>
        <taxon>Fistulifera</taxon>
    </lineage>
</organism>
<feature type="compositionally biased region" description="Acidic residues" evidence="1">
    <location>
        <begin position="50"/>
        <end position="60"/>
    </location>
</feature>
<evidence type="ECO:0000313" key="3">
    <source>
        <dbReference type="Proteomes" id="UP000198406"/>
    </source>
</evidence>
<feature type="compositionally biased region" description="Basic and acidic residues" evidence="1">
    <location>
        <begin position="327"/>
        <end position="339"/>
    </location>
</feature>
<feature type="compositionally biased region" description="Basic residues" evidence="1">
    <location>
        <begin position="214"/>
        <end position="237"/>
    </location>
</feature>
<reference evidence="2 3" key="1">
    <citation type="journal article" date="2015" name="Plant Cell">
        <title>Oil accumulation by the oleaginous diatom Fistulifera solaris as revealed by the genome and transcriptome.</title>
        <authorList>
            <person name="Tanaka T."/>
            <person name="Maeda Y."/>
            <person name="Veluchamy A."/>
            <person name="Tanaka M."/>
            <person name="Abida H."/>
            <person name="Marechal E."/>
            <person name="Bowler C."/>
            <person name="Muto M."/>
            <person name="Sunaga Y."/>
            <person name="Tanaka M."/>
            <person name="Yoshino T."/>
            <person name="Taniguchi T."/>
            <person name="Fukuda Y."/>
            <person name="Nemoto M."/>
            <person name="Matsumoto M."/>
            <person name="Wong P.S."/>
            <person name="Aburatani S."/>
            <person name="Fujibuchi W."/>
        </authorList>
    </citation>
    <scope>NUCLEOTIDE SEQUENCE [LARGE SCALE GENOMIC DNA]</scope>
    <source>
        <strain evidence="2 3">JPCC DA0580</strain>
    </source>
</reference>
<feature type="region of interest" description="Disordered" evidence="1">
    <location>
        <begin position="286"/>
        <end position="357"/>
    </location>
</feature>
<name>A0A1Z5K2G0_FISSO</name>
<protein>
    <submittedName>
        <fullName evidence="2">Uncharacterized protein</fullName>
    </submittedName>
</protein>
<sequence length="357" mass="40116">MAFAIPANPMNRLREKGELLSWSAHAREINLRSILVRTVSWRRSKKPEDESGDAQSDDDSVGANDNATQQATVDHTLSLGEFSLLKMAKNSFHNSLSDESFEGEDSLTFGWSFDDLSNEESDHKPKLKNAGCSNEDDSDDDKDNVIHQPPLRATRHLERQTSRRRRKQSKGQNYSLASALDLYASFDSLDSASSHEEILNNTSDSLELGSSRHSVGRCARRRSTHNRHLHQLPRHRQQSLSTSSDPSADYPRKSVLQKRIDNNLKAQSQHSVSTTRVNPRYVVVTSDSSGSGTLKCESGLSREARSKEQLMAAKTSKHPRFIVVESGPKDEFDKGDKQYSRRGRRRRSLTGEKSHSV</sequence>
<dbReference type="Proteomes" id="UP000198406">
    <property type="component" value="Unassembled WGS sequence"/>
</dbReference>
<proteinExistence type="predicted"/>